<dbReference type="EMBL" id="MFUW01000020">
    <property type="protein sequence ID" value="OGI90227.1"/>
    <property type="molecule type" value="Genomic_DNA"/>
</dbReference>
<gene>
    <name evidence="2" type="ORF">A2911_02385</name>
</gene>
<dbReference type="PANTHER" id="PTHR35812:SF1">
    <property type="entry name" value="LIPOPROTEIN"/>
    <property type="match status" value="1"/>
</dbReference>
<dbReference type="InterPro" id="IPR011460">
    <property type="entry name" value="Lcl_C"/>
</dbReference>
<protein>
    <recommendedName>
        <fullName evidence="1">Lcl C-terminal domain-containing protein</fullName>
    </recommendedName>
</protein>
<organism evidence="2 3">
    <name type="scientific">Candidatus Nomurabacteria bacterium RIFCSPLOWO2_01_FULL_40_15</name>
    <dbReference type="NCBI Taxonomy" id="1801772"/>
    <lineage>
        <taxon>Bacteria</taxon>
        <taxon>Candidatus Nomuraibacteriota</taxon>
    </lineage>
</organism>
<proteinExistence type="predicted"/>
<dbReference type="PANTHER" id="PTHR35812">
    <property type="entry name" value="LIPOPROTEIN"/>
    <property type="match status" value="1"/>
</dbReference>
<reference evidence="2 3" key="1">
    <citation type="journal article" date="2016" name="Nat. Commun.">
        <title>Thousands of microbial genomes shed light on interconnected biogeochemical processes in an aquifer system.</title>
        <authorList>
            <person name="Anantharaman K."/>
            <person name="Brown C.T."/>
            <person name="Hug L.A."/>
            <person name="Sharon I."/>
            <person name="Castelle C.J."/>
            <person name="Probst A.J."/>
            <person name="Thomas B.C."/>
            <person name="Singh A."/>
            <person name="Wilkins M.J."/>
            <person name="Karaoz U."/>
            <person name="Brodie E.L."/>
            <person name="Williams K.H."/>
            <person name="Hubbard S.S."/>
            <person name="Banfield J.F."/>
        </authorList>
    </citation>
    <scope>NUCLEOTIDE SEQUENCE [LARGE SCALE GENOMIC DNA]</scope>
</reference>
<evidence type="ECO:0000313" key="2">
    <source>
        <dbReference type="EMBL" id="OGI90227.1"/>
    </source>
</evidence>
<evidence type="ECO:0000313" key="3">
    <source>
        <dbReference type="Proteomes" id="UP000176814"/>
    </source>
</evidence>
<dbReference type="AlphaFoldDB" id="A0A1F6X7U6"/>
<name>A0A1F6X7U6_9BACT</name>
<dbReference type="Proteomes" id="UP000176814">
    <property type="component" value="Unassembled WGS sequence"/>
</dbReference>
<evidence type="ECO:0000259" key="1">
    <source>
        <dbReference type="Pfam" id="PF07603"/>
    </source>
</evidence>
<sequence>MNKYNYFNDFIKGSLVVFITILFSFTVAEAGTITPPSGTPVAQFYTLSEIYEFITNNTTATVGGHAFTFSDTLAGGGKTLTEIYNALASLVSVDKVKLGTTYLNVAGTLTPNGGTATAAGVFNGLTAHLSGDWDLDTGTLDLACNTATFNATANLVATAYDGAGDGTNRWCMTNSGDATAAQMKTGVVAWIDGAEVTGSGTQTLSAGSTTVNAGYYEAANLATVDADLTAANILSTATIFGVTGSATAGYTYSTGPRTGQTVCSDASGTVISCTGTGQDGEHLKGVARSYTDNSNGTITDNVTGVIWQKCIKGLSGASCGTGTAATDTWANALTYCNANTAGLPGSNWRLPNIYELFSIVDFGDASTPFIDATNFPATTTGNYWSSTSRPASFSGAMNVNFNDGSVNPVLKSNSLYIRCVRG</sequence>
<dbReference type="Pfam" id="PF07603">
    <property type="entry name" value="Lcl_C"/>
    <property type="match status" value="1"/>
</dbReference>
<feature type="domain" description="Lcl C-terminal" evidence="1">
    <location>
        <begin position="296"/>
        <end position="421"/>
    </location>
</feature>
<comment type="caution">
    <text evidence="2">The sequence shown here is derived from an EMBL/GenBank/DDBJ whole genome shotgun (WGS) entry which is preliminary data.</text>
</comment>
<accession>A0A1F6X7U6</accession>